<name>A0A6A5X3Y6_9PLEO</name>
<accession>A0A6A5X3Y6</accession>
<sequence>MCNVLSLSMETKLPPSCIFKHLLGYLRSATAAAQAPDIEFPSPIAIFPKPLGLSYRNFNAQYNEHAHDGTRCAAGSALVSAMLLHYFPDPDFSREKINVDVSPILTVPDRTNDVAYWLVTRQNVDGTPSEAAAGEPTLPLIVTIITCRRFVDLKERKKPGKLKFAASAIRTDGAILIGDKSFRRGTLIMLAGKTRPLHPGFEFYTFDVDGEDENAQCLTPWQPDVLGGKNTVLMGISEVEKVDEVFKNFTKLHLGGTE</sequence>
<reference evidence="1" key="1">
    <citation type="journal article" date="2020" name="Stud. Mycol.">
        <title>101 Dothideomycetes genomes: a test case for predicting lifestyles and emergence of pathogens.</title>
        <authorList>
            <person name="Haridas S."/>
            <person name="Albert R."/>
            <person name="Binder M."/>
            <person name="Bloem J."/>
            <person name="Labutti K."/>
            <person name="Salamov A."/>
            <person name="Andreopoulos B."/>
            <person name="Baker S."/>
            <person name="Barry K."/>
            <person name="Bills G."/>
            <person name="Bluhm B."/>
            <person name="Cannon C."/>
            <person name="Castanera R."/>
            <person name="Culley D."/>
            <person name="Daum C."/>
            <person name="Ezra D."/>
            <person name="Gonzalez J."/>
            <person name="Henrissat B."/>
            <person name="Kuo A."/>
            <person name="Liang C."/>
            <person name="Lipzen A."/>
            <person name="Lutzoni F."/>
            <person name="Magnuson J."/>
            <person name="Mondo S."/>
            <person name="Nolan M."/>
            <person name="Ohm R."/>
            <person name="Pangilinan J."/>
            <person name="Park H.-J."/>
            <person name="Ramirez L."/>
            <person name="Alfaro M."/>
            <person name="Sun H."/>
            <person name="Tritt A."/>
            <person name="Yoshinaga Y."/>
            <person name="Zwiers L.-H."/>
            <person name="Turgeon B."/>
            <person name="Goodwin S."/>
            <person name="Spatafora J."/>
            <person name="Crous P."/>
            <person name="Grigoriev I."/>
        </authorList>
    </citation>
    <scope>NUCLEOTIDE SEQUENCE</scope>
    <source>
        <strain evidence="1">CBS 123094</strain>
    </source>
</reference>
<dbReference type="Proteomes" id="UP000799779">
    <property type="component" value="Unassembled WGS sequence"/>
</dbReference>
<dbReference type="OrthoDB" id="3795687at2759"/>
<evidence type="ECO:0000313" key="2">
    <source>
        <dbReference type="Proteomes" id="UP000799779"/>
    </source>
</evidence>
<gene>
    <name evidence="1" type="ORF">P154DRAFT_121444</name>
</gene>
<protein>
    <submittedName>
        <fullName evidence="1">Uncharacterized protein</fullName>
    </submittedName>
</protein>
<dbReference type="EMBL" id="ML977557">
    <property type="protein sequence ID" value="KAF2007581.1"/>
    <property type="molecule type" value="Genomic_DNA"/>
</dbReference>
<organism evidence="1 2">
    <name type="scientific">Amniculicola lignicola CBS 123094</name>
    <dbReference type="NCBI Taxonomy" id="1392246"/>
    <lineage>
        <taxon>Eukaryota</taxon>
        <taxon>Fungi</taxon>
        <taxon>Dikarya</taxon>
        <taxon>Ascomycota</taxon>
        <taxon>Pezizomycotina</taxon>
        <taxon>Dothideomycetes</taxon>
        <taxon>Pleosporomycetidae</taxon>
        <taxon>Pleosporales</taxon>
        <taxon>Amniculicolaceae</taxon>
        <taxon>Amniculicola</taxon>
    </lineage>
</organism>
<proteinExistence type="predicted"/>
<dbReference type="AlphaFoldDB" id="A0A6A5X3Y6"/>
<evidence type="ECO:0000313" key="1">
    <source>
        <dbReference type="EMBL" id="KAF2007581.1"/>
    </source>
</evidence>
<keyword evidence="2" id="KW-1185">Reference proteome</keyword>